<dbReference type="AlphaFoldDB" id="B8BHI3"/>
<feature type="region of interest" description="Disordered" evidence="1">
    <location>
        <begin position="1"/>
        <end position="91"/>
    </location>
</feature>
<gene>
    <name evidence="2" type="ORF">OsI_34055</name>
</gene>
<feature type="compositionally biased region" description="Low complexity" evidence="1">
    <location>
        <begin position="145"/>
        <end position="157"/>
    </location>
</feature>
<evidence type="ECO:0000313" key="2">
    <source>
        <dbReference type="EMBL" id="EEC67185.1"/>
    </source>
</evidence>
<dbReference type="EMBL" id="CM000135">
    <property type="protein sequence ID" value="EEC67185.1"/>
    <property type="molecule type" value="Genomic_DNA"/>
</dbReference>
<dbReference type="Proteomes" id="UP000007015">
    <property type="component" value="Chromosome 10"/>
</dbReference>
<reference evidence="2 3" key="1">
    <citation type="journal article" date="2005" name="PLoS Biol.">
        <title>The genomes of Oryza sativa: a history of duplications.</title>
        <authorList>
            <person name="Yu J."/>
            <person name="Wang J."/>
            <person name="Lin W."/>
            <person name="Li S."/>
            <person name="Li H."/>
            <person name="Zhou J."/>
            <person name="Ni P."/>
            <person name="Dong W."/>
            <person name="Hu S."/>
            <person name="Zeng C."/>
            <person name="Zhang J."/>
            <person name="Zhang Y."/>
            <person name="Li R."/>
            <person name="Xu Z."/>
            <person name="Li S."/>
            <person name="Li X."/>
            <person name="Zheng H."/>
            <person name="Cong L."/>
            <person name="Lin L."/>
            <person name="Yin J."/>
            <person name="Geng J."/>
            <person name="Li G."/>
            <person name="Shi J."/>
            <person name="Liu J."/>
            <person name="Lv H."/>
            <person name="Li J."/>
            <person name="Wang J."/>
            <person name="Deng Y."/>
            <person name="Ran L."/>
            <person name="Shi X."/>
            <person name="Wang X."/>
            <person name="Wu Q."/>
            <person name="Li C."/>
            <person name="Ren X."/>
            <person name="Wang J."/>
            <person name="Wang X."/>
            <person name="Li D."/>
            <person name="Liu D."/>
            <person name="Zhang X."/>
            <person name="Ji Z."/>
            <person name="Zhao W."/>
            <person name="Sun Y."/>
            <person name="Zhang Z."/>
            <person name="Bao J."/>
            <person name="Han Y."/>
            <person name="Dong L."/>
            <person name="Ji J."/>
            <person name="Chen P."/>
            <person name="Wu S."/>
            <person name="Liu J."/>
            <person name="Xiao Y."/>
            <person name="Bu D."/>
            <person name="Tan J."/>
            <person name="Yang L."/>
            <person name="Ye C."/>
            <person name="Zhang J."/>
            <person name="Xu J."/>
            <person name="Zhou Y."/>
            <person name="Yu Y."/>
            <person name="Zhang B."/>
            <person name="Zhuang S."/>
            <person name="Wei H."/>
            <person name="Liu B."/>
            <person name="Lei M."/>
            <person name="Yu H."/>
            <person name="Li Y."/>
            <person name="Xu H."/>
            <person name="Wei S."/>
            <person name="He X."/>
            <person name="Fang L."/>
            <person name="Zhang Z."/>
            <person name="Zhang Y."/>
            <person name="Huang X."/>
            <person name="Su Z."/>
            <person name="Tong W."/>
            <person name="Li J."/>
            <person name="Tong Z."/>
            <person name="Li S."/>
            <person name="Ye J."/>
            <person name="Wang L."/>
            <person name="Fang L."/>
            <person name="Lei T."/>
            <person name="Chen C."/>
            <person name="Chen H."/>
            <person name="Xu Z."/>
            <person name="Li H."/>
            <person name="Huang H."/>
            <person name="Zhang F."/>
            <person name="Xu H."/>
            <person name="Li N."/>
            <person name="Zhao C."/>
            <person name="Li S."/>
            <person name="Dong L."/>
            <person name="Huang Y."/>
            <person name="Li L."/>
            <person name="Xi Y."/>
            <person name="Qi Q."/>
            <person name="Li W."/>
            <person name="Zhang B."/>
            <person name="Hu W."/>
            <person name="Zhang Y."/>
            <person name="Tian X."/>
            <person name="Jiao Y."/>
            <person name="Liang X."/>
            <person name="Jin J."/>
            <person name="Gao L."/>
            <person name="Zheng W."/>
            <person name="Hao B."/>
            <person name="Liu S."/>
            <person name="Wang W."/>
            <person name="Yuan L."/>
            <person name="Cao M."/>
            <person name="McDermott J."/>
            <person name="Samudrala R."/>
            <person name="Wang J."/>
            <person name="Wong G.K."/>
            <person name="Yang H."/>
        </authorList>
    </citation>
    <scope>NUCLEOTIDE SEQUENCE [LARGE SCALE GENOMIC DNA]</scope>
    <source>
        <strain evidence="3">cv. 93-11</strain>
    </source>
</reference>
<protein>
    <submittedName>
        <fullName evidence="2">Uncharacterized protein</fullName>
    </submittedName>
</protein>
<name>B8BHI3_ORYSI</name>
<accession>B8BHI3</accession>
<feature type="region of interest" description="Disordered" evidence="1">
    <location>
        <begin position="145"/>
        <end position="166"/>
    </location>
</feature>
<evidence type="ECO:0000256" key="1">
    <source>
        <dbReference type="SAM" id="MobiDB-lite"/>
    </source>
</evidence>
<feature type="compositionally biased region" description="Basic and acidic residues" evidence="1">
    <location>
        <begin position="34"/>
        <end position="47"/>
    </location>
</feature>
<sequence length="166" mass="17546">MIRDDQTSKNPTRSPKFRHEQQPQQEGKNAARNGVDEERGGQTEGRRAWAYQDAGGEGVGGAAAGEGGESDLRGGVLGLAERGENPGLSNCSPLKLTAALNRGASGPSRRQVYAGRLKQLRCASSWSWFLYIAAAAAAEAGRRTYPTAAATATASRSSPRDPHSCF</sequence>
<feature type="compositionally biased region" description="Gly residues" evidence="1">
    <location>
        <begin position="55"/>
        <end position="67"/>
    </location>
</feature>
<organism evidence="2 3">
    <name type="scientific">Oryza sativa subsp. indica</name>
    <name type="common">Rice</name>
    <dbReference type="NCBI Taxonomy" id="39946"/>
    <lineage>
        <taxon>Eukaryota</taxon>
        <taxon>Viridiplantae</taxon>
        <taxon>Streptophyta</taxon>
        <taxon>Embryophyta</taxon>
        <taxon>Tracheophyta</taxon>
        <taxon>Spermatophyta</taxon>
        <taxon>Magnoliopsida</taxon>
        <taxon>Liliopsida</taxon>
        <taxon>Poales</taxon>
        <taxon>Poaceae</taxon>
        <taxon>BOP clade</taxon>
        <taxon>Oryzoideae</taxon>
        <taxon>Oryzeae</taxon>
        <taxon>Oryzinae</taxon>
        <taxon>Oryza</taxon>
        <taxon>Oryza sativa</taxon>
    </lineage>
</organism>
<keyword evidence="3" id="KW-1185">Reference proteome</keyword>
<evidence type="ECO:0000313" key="3">
    <source>
        <dbReference type="Proteomes" id="UP000007015"/>
    </source>
</evidence>
<dbReference type="HOGENOM" id="CLU_1605405_0_0_1"/>
<dbReference type="Gramene" id="BGIOSGA033145-TA">
    <property type="protein sequence ID" value="BGIOSGA033145-PA"/>
    <property type="gene ID" value="BGIOSGA033145"/>
</dbReference>
<proteinExistence type="predicted"/>